<dbReference type="InterPro" id="IPR016032">
    <property type="entry name" value="Sig_transdc_resp-reg_C-effctor"/>
</dbReference>
<dbReference type="GO" id="GO:0003677">
    <property type="term" value="F:DNA binding"/>
    <property type="evidence" value="ECO:0007669"/>
    <property type="project" value="InterPro"/>
</dbReference>
<sequence length="689" mass="76357">MTPAIGGASEVATGIQEALASGQLALRLLGDFAAKVDEREISLATRKAKALTAYLALSDNTQDTRERLVGLLWSESDEEHARASLRQVVHDLRLAFDNAGFEGFRADKQNLALSRDRRRCDVDEVLAAAAQGTVHPRLLDTQRITETLLSGLDNLDPAFQVWLLTKRQLLHDRLTLALERLLPREGDSREASDAALALLNLDPTHEIACQHLIRTRAARGDVGGALKIYKSLWDLLEADYDIEPSKETQELIVRIKQMPGPGEQQQAPAIAQSLHGVSQMLAPAPKRLLISVCAFQASGVPEGMRHLVDGFRHEFVACLARFREWSVRTLPPVWESEPRTWSSPPEYIVEGSTYELNGTVRLVVTLRDAANSVCIWSERHSITLTEWFETQERIVRQIAMALNIHVSAERLRRLAAGGEITLEIHDRWLRGQALLLQMASKDWPAAAALIESLLADAPDFSPALSGLVQYRNIAHIALPGQFRDRAKHPETLRIAQRAIQLDPLDSRAQLALAWTYQLLGRMDESTLHAALAVDLNENDPWTLMASGQICAYCGEYERAAKLSATSLRITPVPTAPQIAYSGAIKFLCSDYAGCCDASREDLGMSPAFIIWECAAKAHLGRLDEARADLKMAMERVAADWHGQQKPTRESITRWLLHVFPIAIRSDWERLAEGLAAAGAPVEGIEFGPW</sequence>
<dbReference type="KEGG" id="barh:WN72_46050"/>
<dbReference type="Pfam" id="PF03704">
    <property type="entry name" value="BTAD"/>
    <property type="match status" value="1"/>
</dbReference>
<dbReference type="InterPro" id="IPR005158">
    <property type="entry name" value="BTAD"/>
</dbReference>
<accession>A0AAE7TLL3</accession>
<gene>
    <name evidence="2" type="ORF">WN72_46050</name>
</gene>
<name>A0AAE7TLL3_9BRAD</name>
<protein>
    <recommendedName>
        <fullName evidence="1">Bacterial transcriptional activator domain-containing protein</fullName>
    </recommendedName>
</protein>
<dbReference type="SUPFAM" id="SSF46894">
    <property type="entry name" value="C-terminal effector domain of the bipartite response regulators"/>
    <property type="match status" value="1"/>
</dbReference>
<evidence type="ECO:0000259" key="1">
    <source>
        <dbReference type="SMART" id="SM01043"/>
    </source>
</evidence>
<dbReference type="InterPro" id="IPR011990">
    <property type="entry name" value="TPR-like_helical_dom_sf"/>
</dbReference>
<reference evidence="2 3" key="1">
    <citation type="submission" date="2018-06" db="EMBL/GenBank/DDBJ databases">
        <title>Comparative genomics of Bradyrhizobium nodulating Arachidis hypogaea.</title>
        <authorList>
            <person name="Li Y."/>
        </authorList>
    </citation>
    <scope>NUCLEOTIDE SEQUENCE [LARGE SCALE GENOMIC DNA]</scope>
    <source>
        <strain evidence="2 3">CCBAU 051107</strain>
    </source>
</reference>
<dbReference type="Gene3D" id="1.25.40.10">
    <property type="entry name" value="Tetratricopeptide repeat domain"/>
    <property type="match status" value="2"/>
</dbReference>
<dbReference type="SUPFAM" id="SSF48452">
    <property type="entry name" value="TPR-like"/>
    <property type="match status" value="2"/>
</dbReference>
<dbReference type="EMBL" id="CP030050">
    <property type="protein sequence ID" value="QOZ72820.1"/>
    <property type="molecule type" value="Genomic_DNA"/>
</dbReference>
<dbReference type="Proteomes" id="UP000594015">
    <property type="component" value="Chromosome"/>
</dbReference>
<proteinExistence type="predicted"/>
<organism evidence="2 3">
    <name type="scientific">Bradyrhizobium arachidis</name>
    <dbReference type="NCBI Taxonomy" id="858423"/>
    <lineage>
        <taxon>Bacteria</taxon>
        <taxon>Pseudomonadati</taxon>
        <taxon>Pseudomonadota</taxon>
        <taxon>Alphaproteobacteria</taxon>
        <taxon>Hyphomicrobiales</taxon>
        <taxon>Nitrobacteraceae</taxon>
        <taxon>Bradyrhizobium</taxon>
    </lineage>
</organism>
<dbReference type="GO" id="GO:0006355">
    <property type="term" value="P:regulation of DNA-templated transcription"/>
    <property type="evidence" value="ECO:0007669"/>
    <property type="project" value="InterPro"/>
</dbReference>
<dbReference type="AlphaFoldDB" id="A0AAE7TLL3"/>
<evidence type="ECO:0000313" key="3">
    <source>
        <dbReference type="Proteomes" id="UP000594015"/>
    </source>
</evidence>
<dbReference type="SMART" id="SM01043">
    <property type="entry name" value="BTAD"/>
    <property type="match status" value="1"/>
</dbReference>
<feature type="domain" description="Bacterial transcriptional activator" evidence="1">
    <location>
        <begin position="120"/>
        <end position="256"/>
    </location>
</feature>
<dbReference type="PANTHER" id="PTHR35807">
    <property type="entry name" value="TRANSCRIPTIONAL REGULATOR REDD-RELATED"/>
    <property type="match status" value="1"/>
</dbReference>
<dbReference type="InterPro" id="IPR051677">
    <property type="entry name" value="AfsR-DnrI-RedD_regulator"/>
</dbReference>
<evidence type="ECO:0000313" key="2">
    <source>
        <dbReference type="EMBL" id="QOZ72820.1"/>
    </source>
</evidence>